<dbReference type="PRINTS" id="PR00725">
    <property type="entry name" value="DADACBPTASE1"/>
</dbReference>
<dbReference type="InterPro" id="IPR012907">
    <property type="entry name" value="Peptidase_S11_C"/>
</dbReference>
<evidence type="ECO:0000256" key="3">
    <source>
        <dbReference type="ARBA" id="ARBA00007164"/>
    </source>
</evidence>
<feature type="active site" description="Acyl-ester intermediate" evidence="13">
    <location>
        <position position="59"/>
    </location>
</feature>
<accession>A0A9D1E4E8</accession>
<feature type="domain" description="Peptidase S11 D-Ala-D-Ala carboxypeptidase A C-terminal" evidence="17">
    <location>
        <begin position="275"/>
        <end position="365"/>
    </location>
</feature>
<reference evidence="18" key="1">
    <citation type="submission" date="2020-10" db="EMBL/GenBank/DDBJ databases">
        <authorList>
            <person name="Gilroy R."/>
        </authorList>
    </citation>
    <scope>NUCLEOTIDE SEQUENCE</scope>
    <source>
        <strain evidence="18">CHK121-14286</strain>
    </source>
</reference>
<keyword evidence="9" id="KW-0133">Cell shape</keyword>
<organism evidence="18 19">
    <name type="scientific">Candidatus Fimimonas gallinarum</name>
    <dbReference type="NCBI Taxonomy" id="2840821"/>
    <lineage>
        <taxon>Bacteria</taxon>
        <taxon>Pseudomonadati</taxon>
        <taxon>Myxococcota</taxon>
        <taxon>Myxococcia</taxon>
        <taxon>Myxococcales</taxon>
        <taxon>Cystobacterineae</taxon>
        <taxon>Myxococcaceae</taxon>
        <taxon>Myxococcaceae incertae sedis</taxon>
        <taxon>Candidatus Fimimonas</taxon>
    </lineage>
</organism>
<dbReference type="Pfam" id="PF00768">
    <property type="entry name" value="Peptidase_S11"/>
    <property type="match status" value="1"/>
</dbReference>
<evidence type="ECO:0000256" key="7">
    <source>
        <dbReference type="ARBA" id="ARBA00022729"/>
    </source>
</evidence>
<evidence type="ECO:0000313" key="18">
    <source>
        <dbReference type="EMBL" id="HIR66015.1"/>
    </source>
</evidence>
<dbReference type="Pfam" id="PF07943">
    <property type="entry name" value="PBP5_C"/>
    <property type="match status" value="1"/>
</dbReference>
<keyword evidence="11" id="KW-0961">Cell wall biogenesis/degradation</keyword>
<dbReference type="InterPro" id="IPR001967">
    <property type="entry name" value="Peptidase_S11_N"/>
</dbReference>
<evidence type="ECO:0000256" key="9">
    <source>
        <dbReference type="ARBA" id="ARBA00022960"/>
    </source>
</evidence>
<dbReference type="SMART" id="SM00936">
    <property type="entry name" value="PBP5_C"/>
    <property type="match status" value="1"/>
</dbReference>
<evidence type="ECO:0000256" key="13">
    <source>
        <dbReference type="PIRSR" id="PIRSR618044-1"/>
    </source>
</evidence>
<dbReference type="Gene3D" id="3.40.710.10">
    <property type="entry name" value="DD-peptidase/beta-lactamase superfamily"/>
    <property type="match status" value="1"/>
</dbReference>
<evidence type="ECO:0000256" key="12">
    <source>
        <dbReference type="ARBA" id="ARBA00034000"/>
    </source>
</evidence>
<keyword evidence="10" id="KW-0573">Peptidoglycan synthesis</keyword>
<dbReference type="InterPro" id="IPR037167">
    <property type="entry name" value="Peptidase_S11_C_sf"/>
</dbReference>
<dbReference type="SUPFAM" id="SSF69189">
    <property type="entry name" value="Penicillin-binding protein associated domain"/>
    <property type="match status" value="1"/>
</dbReference>
<evidence type="ECO:0000256" key="11">
    <source>
        <dbReference type="ARBA" id="ARBA00023316"/>
    </source>
</evidence>
<evidence type="ECO:0000256" key="5">
    <source>
        <dbReference type="ARBA" id="ARBA00022645"/>
    </source>
</evidence>
<comment type="similarity">
    <text evidence="3 15">Belongs to the peptidase S11 family.</text>
</comment>
<gene>
    <name evidence="18" type="ORF">IAC95_03960</name>
</gene>
<evidence type="ECO:0000256" key="2">
    <source>
        <dbReference type="ARBA" id="ARBA00004752"/>
    </source>
</evidence>
<name>A0A9D1E4E8_9BACT</name>
<feature type="signal peptide" evidence="16">
    <location>
        <begin position="1"/>
        <end position="25"/>
    </location>
</feature>
<dbReference type="GO" id="GO:0009002">
    <property type="term" value="F:serine-type D-Ala-D-Ala carboxypeptidase activity"/>
    <property type="evidence" value="ECO:0007669"/>
    <property type="project" value="UniProtKB-EC"/>
</dbReference>
<dbReference type="InterPro" id="IPR012338">
    <property type="entry name" value="Beta-lactam/transpept-like"/>
</dbReference>
<dbReference type="GO" id="GO:0009252">
    <property type="term" value="P:peptidoglycan biosynthetic process"/>
    <property type="evidence" value="ECO:0007669"/>
    <property type="project" value="UniProtKB-KW"/>
</dbReference>
<evidence type="ECO:0000259" key="17">
    <source>
        <dbReference type="SMART" id="SM00936"/>
    </source>
</evidence>
<evidence type="ECO:0000256" key="1">
    <source>
        <dbReference type="ARBA" id="ARBA00003217"/>
    </source>
</evidence>
<dbReference type="SUPFAM" id="SSF56601">
    <property type="entry name" value="beta-lactamase/transpeptidase-like"/>
    <property type="match status" value="1"/>
</dbReference>
<feature type="chain" id="PRO_5039234541" description="serine-type D-Ala-D-Ala carboxypeptidase" evidence="16">
    <location>
        <begin position="26"/>
        <end position="379"/>
    </location>
</feature>
<evidence type="ECO:0000313" key="19">
    <source>
        <dbReference type="Proteomes" id="UP000824200"/>
    </source>
</evidence>
<protein>
    <recommendedName>
        <fullName evidence="4">serine-type D-Ala-D-Ala carboxypeptidase</fullName>
        <ecNumber evidence="4">3.4.16.4</ecNumber>
    </recommendedName>
</protein>
<evidence type="ECO:0000256" key="15">
    <source>
        <dbReference type="RuleBase" id="RU004016"/>
    </source>
</evidence>
<dbReference type="GO" id="GO:0006508">
    <property type="term" value="P:proteolysis"/>
    <property type="evidence" value="ECO:0007669"/>
    <property type="project" value="UniProtKB-KW"/>
</dbReference>
<comment type="caution">
    <text evidence="18">The sequence shown here is derived from an EMBL/GenBank/DDBJ whole genome shotgun (WGS) entry which is preliminary data.</text>
</comment>
<dbReference type="AlphaFoldDB" id="A0A9D1E4E8"/>
<keyword evidence="5 18" id="KW-0121">Carboxypeptidase</keyword>
<comment type="pathway">
    <text evidence="2">Cell wall biogenesis; peptidoglycan biosynthesis.</text>
</comment>
<dbReference type="PANTHER" id="PTHR21581:SF6">
    <property type="entry name" value="TRAFFICKING PROTEIN PARTICLE COMPLEX SUBUNIT 12"/>
    <property type="match status" value="1"/>
</dbReference>
<proteinExistence type="inferred from homology"/>
<evidence type="ECO:0000256" key="10">
    <source>
        <dbReference type="ARBA" id="ARBA00022984"/>
    </source>
</evidence>
<dbReference type="Proteomes" id="UP000824200">
    <property type="component" value="Unassembled WGS sequence"/>
</dbReference>
<evidence type="ECO:0000256" key="14">
    <source>
        <dbReference type="PIRSR" id="PIRSR618044-2"/>
    </source>
</evidence>
<dbReference type="EMBL" id="DVHL01000033">
    <property type="protein sequence ID" value="HIR66015.1"/>
    <property type="molecule type" value="Genomic_DNA"/>
</dbReference>
<dbReference type="GO" id="GO:0071555">
    <property type="term" value="P:cell wall organization"/>
    <property type="evidence" value="ECO:0007669"/>
    <property type="project" value="UniProtKB-KW"/>
</dbReference>
<feature type="binding site" evidence="14">
    <location>
        <position position="225"/>
    </location>
    <ligand>
        <name>substrate</name>
    </ligand>
</feature>
<comment type="catalytic activity">
    <reaction evidence="12">
        <text>Preferential cleavage: (Ac)2-L-Lys-D-Ala-|-D-Ala. Also transpeptidation of peptidyl-alanyl moieties that are N-acyl substituents of D-alanine.</text>
        <dbReference type="EC" id="3.4.16.4"/>
    </reaction>
</comment>
<keyword evidence="7 16" id="KW-0732">Signal</keyword>
<keyword evidence="8" id="KW-0378">Hydrolase</keyword>
<dbReference type="InterPro" id="IPR015956">
    <property type="entry name" value="Peniciliin-bd_prot_C_sf"/>
</dbReference>
<reference evidence="18" key="2">
    <citation type="journal article" date="2021" name="PeerJ">
        <title>Extensive microbial diversity within the chicken gut microbiome revealed by metagenomics and culture.</title>
        <authorList>
            <person name="Gilroy R."/>
            <person name="Ravi A."/>
            <person name="Getino M."/>
            <person name="Pursley I."/>
            <person name="Horton D.L."/>
            <person name="Alikhan N.F."/>
            <person name="Baker D."/>
            <person name="Gharbi K."/>
            <person name="Hall N."/>
            <person name="Watson M."/>
            <person name="Adriaenssens E.M."/>
            <person name="Foster-Nyarko E."/>
            <person name="Jarju S."/>
            <person name="Secka A."/>
            <person name="Antonio M."/>
            <person name="Oren A."/>
            <person name="Chaudhuri R.R."/>
            <person name="La Ragione R."/>
            <person name="Hildebrand F."/>
            <person name="Pallen M.J."/>
        </authorList>
    </citation>
    <scope>NUCLEOTIDE SEQUENCE</scope>
    <source>
        <strain evidence="18">CHK121-14286</strain>
    </source>
</reference>
<evidence type="ECO:0000256" key="8">
    <source>
        <dbReference type="ARBA" id="ARBA00022801"/>
    </source>
</evidence>
<evidence type="ECO:0000256" key="4">
    <source>
        <dbReference type="ARBA" id="ARBA00012448"/>
    </source>
</evidence>
<keyword evidence="6" id="KW-0645">Protease</keyword>
<dbReference type="Gene3D" id="2.60.410.10">
    <property type="entry name" value="D-Ala-D-Ala carboxypeptidase, C-terminal domain"/>
    <property type="match status" value="1"/>
</dbReference>
<evidence type="ECO:0000256" key="16">
    <source>
        <dbReference type="SAM" id="SignalP"/>
    </source>
</evidence>
<evidence type="ECO:0000256" key="6">
    <source>
        <dbReference type="ARBA" id="ARBA00022670"/>
    </source>
</evidence>
<feature type="active site" evidence="13">
    <location>
        <position position="119"/>
    </location>
</feature>
<dbReference type="PANTHER" id="PTHR21581">
    <property type="entry name" value="D-ALANYL-D-ALANINE CARBOXYPEPTIDASE"/>
    <property type="match status" value="1"/>
</dbReference>
<feature type="active site" description="Proton acceptor" evidence="13">
    <location>
        <position position="62"/>
    </location>
</feature>
<dbReference type="InterPro" id="IPR018044">
    <property type="entry name" value="Peptidase_S11"/>
</dbReference>
<dbReference type="GO" id="GO:0008360">
    <property type="term" value="P:regulation of cell shape"/>
    <property type="evidence" value="ECO:0007669"/>
    <property type="project" value="UniProtKB-KW"/>
</dbReference>
<sequence>MKKIALAFLGCVLLVCAVFPCFAMAQQSLGTASKEAILVSEDGQVLFEKNATEKRPIASMTKIMTLLCIYDAVDSGKISLDDDVVVSTRASSMGGSQVFLDAHSTYKAENLVKSIIVCSANDSCVAMAEHVSGSVENFVQAMNDKAKNLNLVATHFENCTGLPHVSQFSCAKDVATMLLQLITHPHYFTCASIWMEDFVHPGGRITGMTNTNKLVRFYEGCDGGKTGYTSEAQHCLAATAKRGDTRVVAVVVGAPDSKTRFREVSEMFNYAFANYQNKVYMSVDTPLEEVSVTGGKQSTVKVAANGTLHAFGKKGESDYTVQTEIAQSVKAPVAMGQVVGFARLVDGNGNEVDRVDIVATNSVEQKSFWDYVQEIVGSH</sequence>
<dbReference type="EC" id="3.4.16.4" evidence="4"/>
<comment type="function">
    <text evidence="1">Removes C-terminal D-alanyl residues from sugar-peptide cell wall precursors.</text>
</comment>